<dbReference type="EMBL" id="JAKEVY010000001">
    <property type="protein sequence ID" value="MCF1713276.1"/>
    <property type="molecule type" value="Genomic_DNA"/>
</dbReference>
<organism evidence="2 3">
    <name type="scientific">Flavihumibacter fluminis</name>
    <dbReference type="NCBI Taxonomy" id="2909236"/>
    <lineage>
        <taxon>Bacteria</taxon>
        <taxon>Pseudomonadati</taxon>
        <taxon>Bacteroidota</taxon>
        <taxon>Chitinophagia</taxon>
        <taxon>Chitinophagales</taxon>
        <taxon>Chitinophagaceae</taxon>
        <taxon>Flavihumibacter</taxon>
    </lineage>
</organism>
<proteinExistence type="predicted"/>
<comment type="caution">
    <text evidence="2">The sequence shown here is derived from an EMBL/GenBank/DDBJ whole genome shotgun (WGS) entry which is preliminary data.</text>
</comment>
<name>A0ABS9BF40_9BACT</name>
<reference evidence="2 3" key="1">
    <citation type="submission" date="2022-01" db="EMBL/GenBank/DDBJ databases">
        <title>Flavihumibacter sp. nov., isolated from sediment of a river.</title>
        <authorList>
            <person name="Liu H."/>
        </authorList>
    </citation>
    <scope>NUCLEOTIDE SEQUENCE [LARGE SCALE GENOMIC DNA]</scope>
    <source>
        <strain evidence="2 3">RY-1</strain>
    </source>
</reference>
<feature type="region of interest" description="Disordered" evidence="1">
    <location>
        <begin position="72"/>
        <end position="92"/>
    </location>
</feature>
<sequence length="92" mass="10863">MPWYFISYSSSAGKLVKGFKEFHIKNVDDAFVYFLDKARVADPGLTGFNCVMVSTKWEDWQEWNRNRYKTRYGYTPPEHRSGPGKYRKPKEG</sequence>
<evidence type="ECO:0000313" key="2">
    <source>
        <dbReference type="EMBL" id="MCF1713276.1"/>
    </source>
</evidence>
<keyword evidence="3" id="KW-1185">Reference proteome</keyword>
<accession>A0ABS9BF40</accession>
<dbReference type="RefSeq" id="WP_234863792.1">
    <property type="nucleotide sequence ID" value="NZ_JAKEVY010000001.1"/>
</dbReference>
<dbReference type="Proteomes" id="UP001200145">
    <property type="component" value="Unassembled WGS sequence"/>
</dbReference>
<evidence type="ECO:0000256" key="1">
    <source>
        <dbReference type="SAM" id="MobiDB-lite"/>
    </source>
</evidence>
<protein>
    <submittedName>
        <fullName evidence="2">Uncharacterized protein</fullName>
    </submittedName>
</protein>
<evidence type="ECO:0000313" key="3">
    <source>
        <dbReference type="Proteomes" id="UP001200145"/>
    </source>
</evidence>
<gene>
    <name evidence="2" type="ORF">L0U88_01380</name>
</gene>